<dbReference type="PANTHER" id="PTHR34298">
    <property type="entry name" value="SEGREGATION AND CONDENSATION PROTEIN B"/>
    <property type="match status" value="1"/>
</dbReference>
<organism evidence="5 6">
    <name type="scientific">Suttonella ornithocola</name>
    <dbReference type="NCBI Taxonomy" id="279832"/>
    <lineage>
        <taxon>Bacteria</taxon>
        <taxon>Pseudomonadati</taxon>
        <taxon>Pseudomonadota</taxon>
        <taxon>Gammaproteobacteria</taxon>
        <taxon>Cardiobacteriales</taxon>
        <taxon>Cardiobacteriaceae</taxon>
        <taxon>Suttonella</taxon>
    </lineage>
</organism>
<dbReference type="GO" id="GO:0051301">
    <property type="term" value="P:cell division"/>
    <property type="evidence" value="ECO:0007669"/>
    <property type="project" value="UniProtKB-KW"/>
</dbReference>
<evidence type="ECO:0000256" key="2">
    <source>
        <dbReference type="ARBA" id="ARBA00022618"/>
    </source>
</evidence>
<keyword evidence="4" id="KW-0131">Cell cycle</keyword>
<dbReference type="InterPro" id="IPR036388">
    <property type="entry name" value="WH-like_DNA-bd_sf"/>
</dbReference>
<accession>A0A380MRA6</accession>
<dbReference type="PIRSF" id="PIRSF019345">
    <property type="entry name" value="ScpB"/>
    <property type="match status" value="1"/>
</dbReference>
<dbReference type="InterPro" id="IPR036390">
    <property type="entry name" value="WH_DNA-bd_sf"/>
</dbReference>
<dbReference type="GO" id="GO:0051304">
    <property type="term" value="P:chromosome separation"/>
    <property type="evidence" value="ECO:0007669"/>
    <property type="project" value="InterPro"/>
</dbReference>
<dbReference type="Proteomes" id="UP000254601">
    <property type="component" value="Unassembled WGS sequence"/>
</dbReference>
<dbReference type="Pfam" id="PF04079">
    <property type="entry name" value="SMC_ScpB"/>
    <property type="match status" value="1"/>
</dbReference>
<keyword evidence="3" id="KW-0159">Chromosome partition</keyword>
<evidence type="ECO:0000256" key="4">
    <source>
        <dbReference type="ARBA" id="ARBA00023306"/>
    </source>
</evidence>
<keyword evidence="1" id="KW-0963">Cytoplasm</keyword>
<keyword evidence="6" id="KW-1185">Reference proteome</keyword>
<dbReference type="AlphaFoldDB" id="A0A380MRA6"/>
<proteinExistence type="predicted"/>
<dbReference type="PANTHER" id="PTHR34298:SF2">
    <property type="entry name" value="SEGREGATION AND CONDENSATION PROTEIN B"/>
    <property type="match status" value="1"/>
</dbReference>
<name>A0A380MRA6_9GAMM</name>
<evidence type="ECO:0000256" key="1">
    <source>
        <dbReference type="ARBA" id="ARBA00022490"/>
    </source>
</evidence>
<evidence type="ECO:0000313" key="5">
    <source>
        <dbReference type="EMBL" id="SUO94231.1"/>
    </source>
</evidence>
<evidence type="ECO:0000256" key="3">
    <source>
        <dbReference type="ARBA" id="ARBA00022829"/>
    </source>
</evidence>
<dbReference type="RefSeq" id="WP_245935953.1">
    <property type="nucleotide sequence ID" value="NZ_LWHB01000135.1"/>
</dbReference>
<dbReference type="EMBL" id="UHIC01000001">
    <property type="protein sequence ID" value="SUO94231.1"/>
    <property type="molecule type" value="Genomic_DNA"/>
</dbReference>
<reference evidence="5 6" key="1">
    <citation type="submission" date="2018-06" db="EMBL/GenBank/DDBJ databases">
        <authorList>
            <consortium name="Pathogen Informatics"/>
            <person name="Doyle S."/>
        </authorList>
    </citation>
    <scope>NUCLEOTIDE SEQUENCE [LARGE SCALE GENOMIC DNA]</scope>
    <source>
        <strain evidence="5 6">NCTC13337</strain>
    </source>
</reference>
<protein>
    <submittedName>
        <fullName evidence="5">Segregation and condensation protein B homolog</fullName>
    </submittedName>
</protein>
<keyword evidence="2" id="KW-0132">Cell division</keyword>
<sequence length="174" mass="19596">MIPTLTCRIEALLFTRDTPLSVKTLAQALSATEPDIQTALKALTERYQDSAMAVVEVATGWRLQLRESYFQDILALAKTHPPRYSRAFWETLAFIAYHQPVTRADIDAVRGVTTSSGIYRQLFDLEWIEVVGQREVPGRPELLATTTTFLEDFALTSVADLPPLPDEINEEEKI</sequence>
<gene>
    <name evidence="5" type="primary">scpB</name>
    <name evidence="5" type="ORF">NCTC13337_00631</name>
</gene>
<dbReference type="InterPro" id="IPR005234">
    <property type="entry name" value="ScpB_csome_segregation"/>
</dbReference>
<dbReference type="Gene3D" id="1.10.10.10">
    <property type="entry name" value="Winged helix-like DNA-binding domain superfamily/Winged helix DNA-binding domain"/>
    <property type="match status" value="2"/>
</dbReference>
<evidence type="ECO:0000313" key="6">
    <source>
        <dbReference type="Proteomes" id="UP000254601"/>
    </source>
</evidence>
<dbReference type="SUPFAM" id="SSF46785">
    <property type="entry name" value="Winged helix' DNA-binding domain"/>
    <property type="match status" value="2"/>
</dbReference>
<dbReference type="NCBIfam" id="TIGR00281">
    <property type="entry name" value="SMC-Scp complex subunit ScpB"/>
    <property type="match status" value="1"/>
</dbReference>